<sequence length="523" mass="58808">MSTVQNVLFIMADQLRADHLSCYGHPYLQTPSLDALAARGARFDRAFVNSGVCGPSRMSYYTGRYPSSHGATWNRVPLSVNEVTLGEYLAGQGRDLALAGKTHIIADKAGMERLSIDGASELGVLLSRGGFTELDRYDGHHEPGDESGYPAFLRRHGYDSADPWTDYVIAGLDTDGRVASGWNMRNVHLPARVAEAHSETAYMTDQALDFMKRRGSQPWVLHLSYVKPHWPYMAPSPYHRMYTADQCLPVQRNQEELADAHPVVAAYRQHEESLSFSTDECVRVVRPAYQGLIRQLDDHLGRLFDYMEGAGLMKNTLIVFTADHGDFLGDHWLGEKELFYDTVQRVPFIVMDPSAQADATRGKVLSDMVESVDVAPTVLRALGAPVPGHRLEGRELQTLLHGGGDGAAAWRDCVFSELDYSFRQARVLCGKTPQNARAWSVRTDRWRYVYWLDEPEQLFDLQADPGEFQDLGRSSAHAGTRQALRQRLLEWMLRTKRRTTISDEAIEKSTNAHKRAGIFFGQW</sequence>
<evidence type="ECO:0000313" key="5">
    <source>
        <dbReference type="Proteomes" id="UP000235994"/>
    </source>
</evidence>
<dbReference type="Pfam" id="PF00884">
    <property type="entry name" value="Sulfatase"/>
    <property type="match status" value="1"/>
</dbReference>
<dbReference type="PANTHER" id="PTHR45953:SF1">
    <property type="entry name" value="IDURONATE 2-SULFATASE"/>
    <property type="match status" value="1"/>
</dbReference>
<dbReference type="AlphaFoldDB" id="A0A2N8KLT7"/>
<evidence type="ECO:0000256" key="1">
    <source>
        <dbReference type="ARBA" id="ARBA00022723"/>
    </source>
</evidence>
<proteinExistence type="predicted"/>
<accession>A0A2N8KLT7</accession>
<organism evidence="4 5">
    <name type="scientific">Achromobacter pulmonis</name>
    <dbReference type="NCBI Taxonomy" id="1389932"/>
    <lineage>
        <taxon>Bacteria</taxon>
        <taxon>Pseudomonadati</taxon>
        <taxon>Pseudomonadota</taxon>
        <taxon>Betaproteobacteria</taxon>
        <taxon>Burkholderiales</taxon>
        <taxon>Alcaligenaceae</taxon>
        <taxon>Achromobacter</taxon>
    </lineage>
</organism>
<dbReference type="EMBL" id="POQS01000002">
    <property type="protein sequence ID" value="PND34418.1"/>
    <property type="molecule type" value="Genomic_DNA"/>
</dbReference>
<dbReference type="Gene3D" id="3.40.720.10">
    <property type="entry name" value="Alkaline Phosphatase, subunit A"/>
    <property type="match status" value="1"/>
</dbReference>
<dbReference type="GO" id="GO:0046872">
    <property type="term" value="F:metal ion binding"/>
    <property type="evidence" value="ECO:0007669"/>
    <property type="project" value="UniProtKB-KW"/>
</dbReference>
<protein>
    <submittedName>
        <fullName evidence="4">Phosphonate monoester hydrolase</fullName>
    </submittedName>
</protein>
<keyword evidence="2 4" id="KW-0378">Hydrolase</keyword>
<dbReference type="GO" id="GO:0005737">
    <property type="term" value="C:cytoplasm"/>
    <property type="evidence" value="ECO:0007669"/>
    <property type="project" value="TreeGrafter"/>
</dbReference>
<reference evidence="4 5" key="1">
    <citation type="submission" date="2018-01" db="EMBL/GenBank/DDBJ databases">
        <title>The draft genome of an aniline degradation strain ANB-1.</title>
        <authorList>
            <person name="Zhang L."/>
            <person name="Jiang J."/>
        </authorList>
    </citation>
    <scope>NUCLEOTIDE SEQUENCE [LARGE SCALE GENOMIC DNA]</scope>
    <source>
        <strain evidence="4 5">ANB-1</strain>
    </source>
</reference>
<dbReference type="PANTHER" id="PTHR45953">
    <property type="entry name" value="IDURONATE 2-SULFATASE"/>
    <property type="match status" value="1"/>
</dbReference>
<evidence type="ECO:0000313" key="4">
    <source>
        <dbReference type="EMBL" id="PND34418.1"/>
    </source>
</evidence>
<keyword evidence="1" id="KW-0479">Metal-binding</keyword>
<keyword evidence="5" id="KW-1185">Reference proteome</keyword>
<gene>
    <name evidence="4" type="ORF">C1I89_09425</name>
</gene>
<dbReference type="SUPFAM" id="SSF53649">
    <property type="entry name" value="Alkaline phosphatase-like"/>
    <property type="match status" value="1"/>
</dbReference>
<comment type="caution">
    <text evidence="4">The sequence shown here is derived from an EMBL/GenBank/DDBJ whole genome shotgun (WGS) entry which is preliminary data.</text>
</comment>
<dbReference type="InterPro" id="IPR000917">
    <property type="entry name" value="Sulfatase_N"/>
</dbReference>
<feature type="domain" description="Sulfatase N-terminal" evidence="3">
    <location>
        <begin position="5"/>
        <end position="383"/>
    </location>
</feature>
<dbReference type="Proteomes" id="UP000235994">
    <property type="component" value="Unassembled WGS sequence"/>
</dbReference>
<name>A0A2N8KLT7_9BURK</name>
<evidence type="ECO:0000256" key="2">
    <source>
        <dbReference type="ARBA" id="ARBA00022801"/>
    </source>
</evidence>
<evidence type="ECO:0000259" key="3">
    <source>
        <dbReference type="Pfam" id="PF00884"/>
    </source>
</evidence>
<dbReference type="GO" id="GO:0008484">
    <property type="term" value="F:sulfuric ester hydrolase activity"/>
    <property type="evidence" value="ECO:0007669"/>
    <property type="project" value="TreeGrafter"/>
</dbReference>
<dbReference type="RefSeq" id="WP_102772485.1">
    <property type="nucleotide sequence ID" value="NZ_POQS01000002.1"/>
</dbReference>
<dbReference type="InterPro" id="IPR017850">
    <property type="entry name" value="Alkaline_phosphatase_core_sf"/>
</dbReference>